<dbReference type="Proteomes" id="UP000033772">
    <property type="component" value="Unassembled WGS sequence"/>
</dbReference>
<feature type="region of interest" description="Disordered" evidence="1">
    <location>
        <begin position="515"/>
        <end position="540"/>
    </location>
</feature>
<keyword evidence="3" id="KW-1185">Reference proteome</keyword>
<organism evidence="2 3">
    <name type="scientific">Nocardioides luteus</name>
    <dbReference type="NCBI Taxonomy" id="1844"/>
    <lineage>
        <taxon>Bacteria</taxon>
        <taxon>Bacillati</taxon>
        <taxon>Actinomycetota</taxon>
        <taxon>Actinomycetes</taxon>
        <taxon>Propionibacteriales</taxon>
        <taxon>Nocardioidaceae</taxon>
        <taxon>Nocardioides</taxon>
    </lineage>
</organism>
<dbReference type="EMBL" id="JZDQ02000011">
    <property type="protein sequence ID" value="OIJ27009.1"/>
    <property type="molecule type" value="Genomic_DNA"/>
</dbReference>
<dbReference type="InterPro" id="IPR022385">
    <property type="entry name" value="Rhs_assc_core"/>
</dbReference>
<accession>A0A1J4N938</accession>
<reference evidence="2" key="1">
    <citation type="submission" date="2016-10" db="EMBL/GenBank/DDBJ databases">
        <title>Draft Genome Sequence of Nocardioides luteus Strain BAFB, an Alkane-Degrading Bacterium Isolated from JP-7 Polluted Soil.</title>
        <authorList>
            <person name="Brown L."/>
            <person name="Ruiz O.N."/>
            <person name="Gunasekera T."/>
        </authorList>
    </citation>
    <scope>NUCLEOTIDE SEQUENCE [LARGE SCALE GENOMIC DNA]</scope>
    <source>
        <strain evidence="2">BAFB</strain>
    </source>
</reference>
<dbReference type="NCBIfam" id="TIGR03696">
    <property type="entry name" value="Rhs_assc_core"/>
    <property type="match status" value="1"/>
</dbReference>
<evidence type="ECO:0000313" key="3">
    <source>
        <dbReference type="Proteomes" id="UP000033772"/>
    </source>
</evidence>
<feature type="compositionally biased region" description="Low complexity" evidence="1">
    <location>
        <begin position="744"/>
        <end position="759"/>
    </location>
</feature>
<feature type="region of interest" description="Disordered" evidence="1">
    <location>
        <begin position="1"/>
        <end position="22"/>
    </location>
</feature>
<dbReference type="InterPro" id="IPR050708">
    <property type="entry name" value="T6SS_VgrG/RHS"/>
</dbReference>
<name>A0A1J4N938_9ACTN</name>
<dbReference type="PANTHER" id="PTHR32305:SF17">
    <property type="entry name" value="TRNA NUCLEASE WAPA"/>
    <property type="match status" value="1"/>
</dbReference>
<evidence type="ECO:0000256" key="1">
    <source>
        <dbReference type="SAM" id="MobiDB-lite"/>
    </source>
</evidence>
<dbReference type="PANTHER" id="PTHR32305">
    <property type="match status" value="1"/>
</dbReference>
<feature type="region of interest" description="Disordered" evidence="1">
    <location>
        <begin position="1612"/>
        <end position="1631"/>
    </location>
</feature>
<dbReference type="STRING" id="1844.UG56_009525"/>
<comment type="caution">
    <text evidence="2">The sequence shown here is derived from an EMBL/GenBank/DDBJ whole genome shotgun (WGS) entry which is preliminary data.</text>
</comment>
<evidence type="ECO:0000313" key="2">
    <source>
        <dbReference type="EMBL" id="OIJ27009.1"/>
    </source>
</evidence>
<feature type="compositionally biased region" description="Polar residues" evidence="1">
    <location>
        <begin position="524"/>
        <end position="536"/>
    </location>
</feature>
<feature type="region of interest" description="Disordered" evidence="1">
    <location>
        <begin position="737"/>
        <end position="760"/>
    </location>
</feature>
<proteinExistence type="predicted"/>
<sequence length="1866" mass="199205">MNYSSQAADGQNTTSNNQSSWVGQGWSLDGGFIERTYSSCSEDKSLPERRQTGDRCWTSDGEIMSLMMPGGGSATLVKDDETGVWKSEADNGLRIQRKTGADNGGYEGEYWLVTTTDGTQYTFGREKLPNTADGDSTGSAWVTPVFHPNTGDPCHNETDQMCRMVYRWNLDMVEDRLGNATVYDYAVETNHYGSRFWMEDDWADPTTRVYDRGGYLKSIRYGLRANDLSAPAPQQVAFKVAERCFPTESFDCAPEKATLANATHWADSPIDQTCDADGICDVSVPSFWSRKRLSEIETSYLDASGVRHPVDTYSLGQSFYVDTTGELVLDSIGRTAHKGSETLATPDVTFSMSTRANRVLGLHGLPAMSRARVHAIYTETGQDIAISYSGDSGQEGRAKALCAAQTIPASPEENGTECYPVKWVQDGDTEPILDYFHKYVVTSVAVRDHNGTAPGRVTTYTYRGDAAWHYDDNEVQKPKYRTWSQFRGYQSVETRTGNSDSSDWALSKTSYFRGMDGDRLPGGTTRNSSVTDSQGGSRADADFFAGQPLETTQYNGDGGEVISTTIHSPKLVATTASRAREGLDPAKARIVQPGGSKTYTPYKASDGTTAYLTSGTSTVYDGLGRATEVTSTGSGAGTTCVKTTYADNSTNWVRDKASQLTTYANTCPTEATPSPKVLRASRTYYDDSTVLGEVTDGLATKSVTATKLEGSAPDWNAGTSTTSTGYDAYGRVRTSTVSNAGAPSGNRTTTTSYTPSGTGALTKVTTTLPISTHVTERHLDPARGVALKAVAVDDLVTEGTYDPLGRLTAVWRPGQVKGTDQATETYDYRVTPDAPLSVTSKTLVDPGKGIDGTGKAGYRTRVVIYDAFGAMRQAQADGVGGGRVVTDAFTDSHGRTVKSYDHWYTTGTPAPTLITTPENNIDDWQATDYDGAGRPIEVIAYKTNSVVTSRVKTIYSGNSTTVINPEGGVSSTTFANGRGEKTELRNYKTLPTISGNQVTGGTYQRIKYTYDAMGQQLTQTTGLNNTTSTSLAAEWSNTFDLAGRVETVTSPDAGTTTNTYWPTGEVKTRTDAKNRTLYYEYDALGRPSTRKTNGTGGTLLAEWRYDDPALGIGRLASSTSYDAGAAFTKTVTGYDNAGRALGTTVTLNETGLNPSYTTNQTWTSTGLMATMTTARSTSTLGGAGGAAPEGIEFDYDPSGNPIAMRGITSIVTDVTYTPYGEATQYVFGVNDATMALTYGIDSKTRRVTSALLTGQLASPQLEKTNYSYDPAGNVTKVVNQQGNASSTTIQTTCYDYDNLRQLVDAWSSSDSCATNPTTAKSNAKVDGPQPFWTTWDYDDAGSRTTQIQHGLGTAPSTTTTYANGTSDTDTIPEHALASTSTTGATTGSSTYTYNADGAMASRTVGTGTAAKTTSFTYGPDGKIQTVAAPTGSARYVYDADGNVLLRRENDLTTLFLPGQDVVVRPSTKAVSAYRQYTFNGQTVATRTNAGAPSFFLADLNDTAQVAVNPATWAVTRRYTDPYGNVLANKNGATPGTIPGKRGFLNQPVNTTAGLSELGARLYDPTVGRFTSVDPILSSTDPAAANGYTYSGNNPITYNDASGLQYMDRSPSLTTVKTDEPEPEPEPTFEEGVKDGAGEEVMEVLDSLNPVTIAKNLFKMITDPPNMKKFFMDVVKGLLPIDKFKAAYDAYQSGDDYAFGKSIGKLAVSVSGEIAGMIFGGGAKLVSMLGKAAKAGRGSIGNTPELSEASLLKQANAVRDEKVAELAAGSARGRNENAVVVGAYNARTGNTAWGVSSKALQECAEACAARNVGGDLADIRFTVAMRPRGGGRPATPQPVCADHCEPTYGRGAFPDPATQFQSDVGGS</sequence>
<gene>
    <name evidence="2" type="ORF">UG56_009525</name>
</gene>
<dbReference type="Gene3D" id="2.180.10.10">
    <property type="entry name" value="RHS repeat-associated core"/>
    <property type="match status" value="1"/>
</dbReference>
<protein>
    <submittedName>
        <fullName evidence="2">Uncharacterized protein</fullName>
    </submittedName>
</protein>